<feature type="region of interest" description="Disordered" evidence="1">
    <location>
        <begin position="23"/>
        <end position="84"/>
    </location>
</feature>
<evidence type="ECO:0000313" key="4">
    <source>
        <dbReference type="Proteomes" id="UP001368500"/>
    </source>
</evidence>
<dbReference type="Proteomes" id="UP001368500">
    <property type="component" value="Unassembled WGS sequence"/>
</dbReference>
<name>A0ABU9B8E1_9BURK</name>
<evidence type="ECO:0008006" key="5">
    <source>
        <dbReference type="Google" id="ProtNLM"/>
    </source>
</evidence>
<accession>A0ABU9B8E1</accession>
<evidence type="ECO:0000256" key="1">
    <source>
        <dbReference type="SAM" id="MobiDB-lite"/>
    </source>
</evidence>
<dbReference type="RefSeq" id="WP_341372808.1">
    <property type="nucleotide sequence ID" value="NZ_JBBUTF010000003.1"/>
</dbReference>
<feature type="chain" id="PRO_5045806138" description="Lipoprotein" evidence="2">
    <location>
        <begin position="23"/>
        <end position="84"/>
    </location>
</feature>
<sequence>MKTFTAAAAACVLLMSAGVAHARGHGGYKLPGGEHSVSGYTKKDGTYVAPHNRTNRNDTQRDNWTSKPNTNPHTGKDGTKDPAW</sequence>
<feature type="compositionally biased region" description="Basic and acidic residues" evidence="1">
    <location>
        <begin position="74"/>
        <end position="84"/>
    </location>
</feature>
<keyword evidence="2" id="KW-0732">Signal</keyword>
<keyword evidence="4" id="KW-1185">Reference proteome</keyword>
<feature type="signal peptide" evidence="2">
    <location>
        <begin position="1"/>
        <end position="22"/>
    </location>
</feature>
<dbReference type="EMBL" id="JBBUTF010000003">
    <property type="protein sequence ID" value="MEK8025025.1"/>
    <property type="molecule type" value="Genomic_DNA"/>
</dbReference>
<proteinExistence type="predicted"/>
<organism evidence="3 4">
    <name type="scientific">Pseudaquabacterium rugosum</name>
    <dbReference type="NCBI Taxonomy" id="2984194"/>
    <lineage>
        <taxon>Bacteria</taxon>
        <taxon>Pseudomonadati</taxon>
        <taxon>Pseudomonadota</taxon>
        <taxon>Betaproteobacteria</taxon>
        <taxon>Burkholderiales</taxon>
        <taxon>Sphaerotilaceae</taxon>
        <taxon>Pseudaquabacterium</taxon>
    </lineage>
</organism>
<evidence type="ECO:0000313" key="3">
    <source>
        <dbReference type="EMBL" id="MEK8025025.1"/>
    </source>
</evidence>
<reference evidence="3 4" key="1">
    <citation type="submission" date="2024-04" db="EMBL/GenBank/DDBJ databases">
        <title>Novel species of the genus Ideonella isolated from streams.</title>
        <authorList>
            <person name="Lu H."/>
        </authorList>
    </citation>
    <scope>NUCLEOTIDE SEQUENCE [LARGE SCALE GENOMIC DNA]</scope>
    <source>
        <strain evidence="3 4">BYS139W</strain>
    </source>
</reference>
<gene>
    <name evidence="3" type="ORF">AACH11_03500</name>
</gene>
<comment type="caution">
    <text evidence="3">The sequence shown here is derived from an EMBL/GenBank/DDBJ whole genome shotgun (WGS) entry which is preliminary data.</text>
</comment>
<evidence type="ECO:0000256" key="2">
    <source>
        <dbReference type="SAM" id="SignalP"/>
    </source>
</evidence>
<protein>
    <recommendedName>
        <fullName evidence="5">Lipoprotein</fullName>
    </recommendedName>
</protein>